<evidence type="ECO:0000256" key="1">
    <source>
        <dbReference type="ARBA" id="ARBA00022801"/>
    </source>
</evidence>
<dbReference type="PANTHER" id="PTHR43540">
    <property type="entry name" value="PEROXYUREIDOACRYLATE/UREIDOACRYLATE AMIDOHYDROLASE-RELATED"/>
    <property type="match status" value="1"/>
</dbReference>
<dbReference type="SUPFAM" id="SSF52499">
    <property type="entry name" value="Isochorismatase-like hydrolases"/>
    <property type="match status" value="1"/>
</dbReference>
<proteinExistence type="predicted"/>
<evidence type="ECO:0000259" key="2">
    <source>
        <dbReference type="Pfam" id="PF00857"/>
    </source>
</evidence>
<dbReference type="OrthoDB" id="5794853at2"/>
<dbReference type="GO" id="GO:0016787">
    <property type="term" value="F:hydrolase activity"/>
    <property type="evidence" value="ECO:0007669"/>
    <property type="project" value="UniProtKB-KW"/>
</dbReference>
<evidence type="ECO:0000313" key="3">
    <source>
        <dbReference type="EMBL" id="SET19429.1"/>
    </source>
</evidence>
<dbReference type="InterPro" id="IPR000868">
    <property type="entry name" value="Isochorismatase-like_dom"/>
</dbReference>
<gene>
    <name evidence="3" type="ORF">SAMN02583745_01629</name>
</gene>
<dbReference type="Proteomes" id="UP000242642">
    <property type="component" value="Unassembled WGS sequence"/>
</dbReference>
<dbReference type="RefSeq" id="WP_093319525.1">
    <property type="nucleotide sequence ID" value="NZ_FOHV01000011.1"/>
</dbReference>
<dbReference type="AlphaFoldDB" id="A0A1I0CJS9"/>
<dbReference type="Pfam" id="PF00857">
    <property type="entry name" value="Isochorismatase"/>
    <property type="match status" value="1"/>
</dbReference>
<organism evidence="3 4">
    <name type="scientific">Thorsellia anophelis DSM 18579</name>
    <dbReference type="NCBI Taxonomy" id="1123402"/>
    <lineage>
        <taxon>Bacteria</taxon>
        <taxon>Pseudomonadati</taxon>
        <taxon>Pseudomonadota</taxon>
        <taxon>Gammaproteobacteria</taxon>
        <taxon>Enterobacterales</taxon>
        <taxon>Thorselliaceae</taxon>
        <taxon>Thorsellia</taxon>
    </lineage>
</organism>
<protein>
    <submittedName>
        <fullName evidence="3">Nicotinamidase-related amidase</fullName>
    </submittedName>
</protein>
<accession>A0A1I0CJS9</accession>
<dbReference type="Gene3D" id="3.40.50.850">
    <property type="entry name" value="Isochorismatase-like"/>
    <property type="match status" value="1"/>
</dbReference>
<feature type="domain" description="Isochorismatase-like" evidence="2">
    <location>
        <begin position="4"/>
        <end position="162"/>
    </location>
</feature>
<dbReference type="PANTHER" id="PTHR43540:SF15">
    <property type="entry name" value="BLR5631 PROTEIN"/>
    <property type="match status" value="1"/>
</dbReference>
<evidence type="ECO:0000313" key="4">
    <source>
        <dbReference type="Proteomes" id="UP000242642"/>
    </source>
</evidence>
<dbReference type="EMBL" id="FOHV01000011">
    <property type="protein sequence ID" value="SET19429.1"/>
    <property type="molecule type" value="Genomic_DNA"/>
</dbReference>
<keyword evidence="1" id="KW-0378">Hydrolase</keyword>
<reference evidence="4" key="1">
    <citation type="submission" date="2016-10" db="EMBL/GenBank/DDBJ databases">
        <authorList>
            <person name="Varghese N."/>
            <person name="Submissions S."/>
        </authorList>
    </citation>
    <scope>NUCLEOTIDE SEQUENCE [LARGE SCALE GENOMIC DNA]</scope>
    <source>
        <strain evidence="4">DSM 18579</strain>
    </source>
</reference>
<name>A0A1I0CJS9_9GAMM</name>
<dbReference type="STRING" id="1123402.SAMN02583745_01629"/>
<dbReference type="InterPro" id="IPR036380">
    <property type="entry name" value="Isochorismatase-like_sf"/>
</dbReference>
<sequence length="176" mass="19666">MKKTAFILIDLQNDYLEGGLFPLYNTKAVIEQNLKVIDFAKQTQNEVVHIQHVADPAMGIAPFFNEGSEGVKITNDILSAAPDSKIIIKHFADSFEQTELDNWLKENKIERIVLSGMMTQNCVTHTALSKHAEKYEIVVLSDACTTVSEILHLIALHAISPRVKIETLDSFIAQES</sequence>
<dbReference type="InterPro" id="IPR050272">
    <property type="entry name" value="Isochorismatase-like_hydrls"/>
</dbReference>
<keyword evidence="4" id="KW-1185">Reference proteome</keyword>